<comment type="subcellular location">
    <subcellularLocation>
        <location evidence="1">Nucleus</location>
    </subcellularLocation>
</comment>
<comment type="similarity">
    <text evidence="2">Belongs to the THOC5 family.</text>
</comment>
<dbReference type="GO" id="GO:0006406">
    <property type="term" value="P:mRNA export from nucleus"/>
    <property type="evidence" value="ECO:0007669"/>
    <property type="project" value="TreeGrafter"/>
</dbReference>
<name>A0A397JF27_9GLOM</name>
<accession>A0A397JF27</accession>
<evidence type="ECO:0000313" key="7">
    <source>
        <dbReference type="Proteomes" id="UP000266861"/>
    </source>
</evidence>
<comment type="caution">
    <text evidence="6">The sequence shown here is derived from an EMBL/GenBank/DDBJ whole genome shotgun (WGS) entry which is preliminary data.</text>
</comment>
<dbReference type="Proteomes" id="UP000266861">
    <property type="component" value="Unassembled WGS sequence"/>
</dbReference>
<dbReference type="GO" id="GO:0003729">
    <property type="term" value="F:mRNA binding"/>
    <property type="evidence" value="ECO:0007669"/>
    <property type="project" value="TreeGrafter"/>
</dbReference>
<evidence type="ECO:0000256" key="5">
    <source>
        <dbReference type="SAM" id="MobiDB-lite"/>
    </source>
</evidence>
<keyword evidence="4" id="KW-0175">Coiled coil</keyword>
<dbReference type="InterPro" id="IPR019163">
    <property type="entry name" value="THO_Thoc5"/>
</dbReference>
<proteinExistence type="inferred from homology"/>
<dbReference type="EMBL" id="PQFF01000040">
    <property type="protein sequence ID" value="RHZ86929.1"/>
    <property type="molecule type" value="Genomic_DNA"/>
</dbReference>
<dbReference type="AlphaFoldDB" id="A0A397JF27"/>
<evidence type="ECO:0000256" key="1">
    <source>
        <dbReference type="ARBA" id="ARBA00004123"/>
    </source>
</evidence>
<dbReference type="PANTHER" id="PTHR13375">
    <property type="entry name" value="FMS INTERACTING PROTEIN"/>
    <property type="match status" value="1"/>
</dbReference>
<evidence type="ECO:0000313" key="6">
    <source>
        <dbReference type="EMBL" id="RHZ86929.1"/>
    </source>
</evidence>
<evidence type="ECO:0000256" key="2">
    <source>
        <dbReference type="ARBA" id="ARBA00008044"/>
    </source>
</evidence>
<evidence type="ECO:0000256" key="3">
    <source>
        <dbReference type="ARBA" id="ARBA00023242"/>
    </source>
</evidence>
<keyword evidence="3" id="KW-0539">Nucleus</keyword>
<sequence>MTDDMELENQILPPTIPPTPSPPPQCPIMDDKPDVKELSFGDELQLEKYFYSSNNENDTEKEAPDKIMSNFMEKCHEIKNRAKELLEKARKKDGTEIKLDYNIKIQIIRGFIYMKRINSEAYFRKRDEKNAKNKAKCALTDVKHRFSEINYRKFLLDYKLNAIKSDEPKYHKISLAPLEEFFNTAPQEFIDPLRKYHDFDDIVNNKIKSSNNKDNNQDQFRRELLLQRLRHEKHERDRLEDMKINRMKRKKELESKIEEKSKRVREFNAKLKQYIKNPSKRSNELLGSLSSSFSNTDINDIRAVVQNSDC</sequence>
<evidence type="ECO:0000256" key="4">
    <source>
        <dbReference type="SAM" id="Coils"/>
    </source>
</evidence>
<dbReference type="GO" id="GO:0000445">
    <property type="term" value="C:THO complex part of transcription export complex"/>
    <property type="evidence" value="ECO:0007669"/>
    <property type="project" value="TreeGrafter"/>
</dbReference>
<gene>
    <name evidence="6" type="ORF">Glove_42g23</name>
</gene>
<feature type="compositionally biased region" description="Pro residues" evidence="5">
    <location>
        <begin position="14"/>
        <end position="26"/>
    </location>
</feature>
<feature type="region of interest" description="Disordered" evidence="5">
    <location>
        <begin position="1"/>
        <end position="29"/>
    </location>
</feature>
<organism evidence="6 7">
    <name type="scientific">Diversispora epigaea</name>
    <dbReference type="NCBI Taxonomy" id="1348612"/>
    <lineage>
        <taxon>Eukaryota</taxon>
        <taxon>Fungi</taxon>
        <taxon>Fungi incertae sedis</taxon>
        <taxon>Mucoromycota</taxon>
        <taxon>Glomeromycotina</taxon>
        <taxon>Glomeromycetes</taxon>
        <taxon>Diversisporales</taxon>
        <taxon>Diversisporaceae</taxon>
        <taxon>Diversispora</taxon>
    </lineage>
</organism>
<dbReference type="PANTHER" id="PTHR13375:SF3">
    <property type="entry name" value="THO COMPLEX SUBUNIT 5 HOMOLOG"/>
    <property type="match status" value="1"/>
</dbReference>
<dbReference type="Pfam" id="PF09766">
    <property type="entry name" value="FmiP_Thoc5"/>
    <property type="match status" value="1"/>
</dbReference>
<protein>
    <submittedName>
        <fullName evidence="6">Uncharacterized protein</fullName>
    </submittedName>
</protein>
<reference evidence="6 7" key="1">
    <citation type="submission" date="2018-08" db="EMBL/GenBank/DDBJ databases">
        <title>Genome and evolution of the arbuscular mycorrhizal fungus Diversispora epigaea (formerly Glomus versiforme) and its bacterial endosymbionts.</title>
        <authorList>
            <person name="Sun X."/>
            <person name="Fei Z."/>
            <person name="Harrison M."/>
        </authorList>
    </citation>
    <scope>NUCLEOTIDE SEQUENCE [LARGE SCALE GENOMIC DNA]</scope>
    <source>
        <strain evidence="6 7">IT104</strain>
    </source>
</reference>
<keyword evidence="7" id="KW-1185">Reference proteome</keyword>
<feature type="coiled-coil region" evidence="4">
    <location>
        <begin position="222"/>
        <end position="277"/>
    </location>
</feature>